<evidence type="ECO:0000313" key="1">
    <source>
        <dbReference type="EMBL" id="QHT28847.1"/>
    </source>
</evidence>
<organism evidence="1">
    <name type="scientific">viral metagenome</name>
    <dbReference type="NCBI Taxonomy" id="1070528"/>
    <lineage>
        <taxon>unclassified sequences</taxon>
        <taxon>metagenomes</taxon>
        <taxon>organismal metagenomes</taxon>
    </lineage>
</organism>
<accession>A0A6C0EIE9</accession>
<dbReference type="EMBL" id="MN738865">
    <property type="protein sequence ID" value="QHT28847.1"/>
    <property type="molecule type" value="Genomic_DNA"/>
</dbReference>
<proteinExistence type="predicted"/>
<dbReference type="AlphaFoldDB" id="A0A6C0EIE9"/>
<sequence>MCKNQLFKKLPPNELFIRVLNVYGFRSLEDKRSITRDYLKHEGSVDKILKLKPELEKYYLPCKARTYLNNLNEKNIITILRQILKTRDYTIISNEKYIRGEKFISYRLDNYDTKIYNPIISKLPTNTPIVLSFE</sequence>
<reference evidence="1" key="1">
    <citation type="journal article" date="2020" name="Nature">
        <title>Giant virus diversity and host interactions through global metagenomics.</title>
        <authorList>
            <person name="Schulz F."/>
            <person name="Roux S."/>
            <person name="Paez-Espino D."/>
            <person name="Jungbluth S."/>
            <person name="Walsh D.A."/>
            <person name="Denef V.J."/>
            <person name="McMahon K.D."/>
            <person name="Konstantinidis K.T."/>
            <person name="Eloe-Fadrosh E.A."/>
            <person name="Kyrpides N.C."/>
            <person name="Woyke T."/>
        </authorList>
    </citation>
    <scope>NUCLEOTIDE SEQUENCE</scope>
    <source>
        <strain evidence="1">GVMAG-M-3300001351-8</strain>
    </source>
</reference>
<name>A0A6C0EIE9_9ZZZZ</name>
<protein>
    <submittedName>
        <fullName evidence="1">Uncharacterized protein</fullName>
    </submittedName>
</protein>